<dbReference type="PROSITE" id="PS51163">
    <property type="entry name" value="YRDC"/>
    <property type="match status" value="1"/>
</dbReference>
<dbReference type="GO" id="GO:0003725">
    <property type="term" value="F:double-stranded RNA binding"/>
    <property type="evidence" value="ECO:0007669"/>
    <property type="project" value="InterPro"/>
</dbReference>
<evidence type="ECO:0000313" key="13">
    <source>
        <dbReference type="EMBL" id="CAD7233578.1"/>
    </source>
</evidence>
<dbReference type="NCBIfam" id="TIGR00057">
    <property type="entry name" value="L-threonylcarbamoyladenylate synthase"/>
    <property type="match status" value="1"/>
</dbReference>
<accession>A0A7R8ZQQ4</accession>
<evidence type="ECO:0000256" key="2">
    <source>
        <dbReference type="ARBA" id="ARBA00007663"/>
    </source>
</evidence>
<dbReference type="GO" id="GO:0061710">
    <property type="term" value="F:L-threonylcarbamoyladenylate synthase"/>
    <property type="evidence" value="ECO:0007669"/>
    <property type="project" value="UniProtKB-EC"/>
</dbReference>
<dbReference type="GO" id="GO:0005737">
    <property type="term" value="C:cytoplasm"/>
    <property type="evidence" value="ECO:0007669"/>
    <property type="project" value="UniProtKB-SubCell"/>
</dbReference>
<dbReference type="GO" id="GO:0006450">
    <property type="term" value="P:regulation of translational fidelity"/>
    <property type="evidence" value="ECO:0007669"/>
    <property type="project" value="TreeGrafter"/>
</dbReference>
<evidence type="ECO:0000256" key="6">
    <source>
        <dbReference type="ARBA" id="ARBA00022679"/>
    </source>
</evidence>
<keyword evidence="9" id="KW-0547">Nucleotide-binding</keyword>
<dbReference type="InterPro" id="IPR017945">
    <property type="entry name" value="DHBP_synth_RibB-like_a/b_dom"/>
</dbReference>
<dbReference type="GO" id="GO:0008033">
    <property type="term" value="P:tRNA processing"/>
    <property type="evidence" value="ECO:0007669"/>
    <property type="project" value="UniProtKB-KW"/>
</dbReference>
<keyword evidence="6" id="KW-0808">Transferase</keyword>
<comment type="catalytic activity">
    <reaction evidence="12">
        <text>L-threonine + hydrogencarbonate + ATP = L-threonylcarbamoyladenylate + diphosphate + H2O</text>
        <dbReference type="Rhea" id="RHEA:36407"/>
        <dbReference type="ChEBI" id="CHEBI:15377"/>
        <dbReference type="ChEBI" id="CHEBI:17544"/>
        <dbReference type="ChEBI" id="CHEBI:30616"/>
        <dbReference type="ChEBI" id="CHEBI:33019"/>
        <dbReference type="ChEBI" id="CHEBI:57926"/>
        <dbReference type="ChEBI" id="CHEBI:73682"/>
        <dbReference type="EC" id="2.7.7.87"/>
    </reaction>
</comment>
<sequence length="199" mass="21497">MLQGSTDQTVKKALDVLETGGVIAYPTETYYGLGADPFNETAVKRLYALKKREREKPILLLIPDLSALDELVRDIPFLYRPLMDTYWPGPLTLLFPASERLSPVLTGNTGCIGIRLSSNSFASHLLGQWGRALTATSANISGERPAASAKEARDIFGSSLGCILDGGPSPGRKCSTLLGIKEGRLHVVRQGELDLPNLS</sequence>
<protein>
    <recommendedName>
        <fullName evidence="4">Threonylcarbamoyl-AMP synthase</fullName>
        <ecNumber evidence="3">2.7.7.87</ecNumber>
    </recommendedName>
    <alternativeName>
        <fullName evidence="11">L-threonylcarbamoyladenylate synthase</fullName>
    </alternativeName>
</protein>
<evidence type="ECO:0000256" key="3">
    <source>
        <dbReference type="ARBA" id="ARBA00012584"/>
    </source>
</evidence>
<evidence type="ECO:0000256" key="9">
    <source>
        <dbReference type="ARBA" id="ARBA00022741"/>
    </source>
</evidence>
<comment type="subcellular location">
    <subcellularLocation>
        <location evidence="1">Cytoplasm</location>
    </subcellularLocation>
</comment>
<evidence type="ECO:0000256" key="8">
    <source>
        <dbReference type="ARBA" id="ARBA00022695"/>
    </source>
</evidence>
<dbReference type="GO" id="GO:0000049">
    <property type="term" value="F:tRNA binding"/>
    <property type="evidence" value="ECO:0007669"/>
    <property type="project" value="TreeGrafter"/>
</dbReference>
<evidence type="ECO:0000256" key="1">
    <source>
        <dbReference type="ARBA" id="ARBA00004496"/>
    </source>
</evidence>
<evidence type="ECO:0000256" key="10">
    <source>
        <dbReference type="ARBA" id="ARBA00022840"/>
    </source>
</evidence>
<dbReference type="EC" id="2.7.7.87" evidence="3"/>
<dbReference type="AlphaFoldDB" id="A0A7R8ZQQ4"/>
<organism evidence="13">
    <name type="scientific">Cyprideis torosa</name>
    <dbReference type="NCBI Taxonomy" id="163714"/>
    <lineage>
        <taxon>Eukaryota</taxon>
        <taxon>Metazoa</taxon>
        <taxon>Ecdysozoa</taxon>
        <taxon>Arthropoda</taxon>
        <taxon>Crustacea</taxon>
        <taxon>Oligostraca</taxon>
        <taxon>Ostracoda</taxon>
        <taxon>Podocopa</taxon>
        <taxon>Podocopida</taxon>
        <taxon>Cytherocopina</taxon>
        <taxon>Cytheroidea</taxon>
        <taxon>Cytherideidae</taxon>
        <taxon>Cyprideis</taxon>
    </lineage>
</organism>
<keyword evidence="8" id="KW-0548">Nucleotidyltransferase</keyword>
<dbReference type="InterPro" id="IPR050156">
    <property type="entry name" value="TC-AMP_synthase_SUA5"/>
</dbReference>
<reference evidence="13" key="1">
    <citation type="submission" date="2020-11" db="EMBL/GenBank/DDBJ databases">
        <authorList>
            <person name="Tran Van P."/>
        </authorList>
    </citation>
    <scope>NUCLEOTIDE SEQUENCE</scope>
</reference>
<evidence type="ECO:0000256" key="7">
    <source>
        <dbReference type="ARBA" id="ARBA00022694"/>
    </source>
</evidence>
<evidence type="ECO:0000256" key="5">
    <source>
        <dbReference type="ARBA" id="ARBA00022490"/>
    </source>
</evidence>
<dbReference type="SUPFAM" id="SSF55821">
    <property type="entry name" value="YrdC/RibB"/>
    <property type="match status" value="1"/>
</dbReference>
<dbReference type="Gene3D" id="3.90.870.10">
    <property type="entry name" value="DHBP synthase"/>
    <property type="match status" value="1"/>
</dbReference>
<keyword evidence="10" id="KW-0067">ATP-binding</keyword>
<evidence type="ECO:0000256" key="11">
    <source>
        <dbReference type="ARBA" id="ARBA00029774"/>
    </source>
</evidence>
<dbReference type="PANTHER" id="PTHR17490">
    <property type="entry name" value="SUA5"/>
    <property type="match status" value="1"/>
</dbReference>
<gene>
    <name evidence="13" type="ORF">CTOB1V02_LOCUS11399</name>
</gene>
<comment type="similarity">
    <text evidence="2">Belongs to the SUA5 family.</text>
</comment>
<dbReference type="Pfam" id="PF01300">
    <property type="entry name" value="Sua5_yciO_yrdC"/>
    <property type="match status" value="1"/>
</dbReference>
<name>A0A7R8ZQQ4_9CRUS</name>
<proteinExistence type="inferred from homology"/>
<dbReference type="GO" id="GO:0005524">
    <property type="term" value="F:ATP binding"/>
    <property type="evidence" value="ECO:0007669"/>
    <property type="project" value="UniProtKB-KW"/>
</dbReference>
<keyword evidence="5" id="KW-0963">Cytoplasm</keyword>
<dbReference type="InterPro" id="IPR006070">
    <property type="entry name" value="Sua5-like_dom"/>
</dbReference>
<evidence type="ECO:0000256" key="4">
    <source>
        <dbReference type="ARBA" id="ARBA00015492"/>
    </source>
</evidence>
<dbReference type="EMBL" id="OB666547">
    <property type="protein sequence ID" value="CAD7233578.1"/>
    <property type="molecule type" value="Genomic_DNA"/>
</dbReference>
<dbReference type="PANTHER" id="PTHR17490:SF16">
    <property type="entry name" value="THREONYLCARBAMOYL-AMP SYNTHASE"/>
    <property type="match status" value="1"/>
</dbReference>
<evidence type="ECO:0000256" key="12">
    <source>
        <dbReference type="ARBA" id="ARBA00048366"/>
    </source>
</evidence>
<dbReference type="OrthoDB" id="3648309at2759"/>
<keyword evidence="7" id="KW-0819">tRNA processing</keyword>